<dbReference type="EMBL" id="KK583189">
    <property type="protein sequence ID" value="KDO35554.1"/>
    <property type="molecule type" value="Genomic_DNA"/>
</dbReference>
<protein>
    <submittedName>
        <fullName evidence="2">Uncharacterized protein</fullName>
    </submittedName>
</protein>
<dbReference type="Gene3D" id="6.10.140.1430">
    <property type="match status" value="1"/>
</dbReference>
<proteinExistence type="predicted"/>
<feature type="compositionally biased region" description="Basic and acidic residues" evidence="1">
    <location>
        <begin position="28"/>
        <end position="74"/>
    </location>
</feature>
<accession>A0A067CXX1</accession>
<feature type="compositionally biased region" description="Polar residues" evidence="1">
    <location>
        <begin position="1"/>
        <end position="17"/>
    </location>
</feature>
<dbReference type="OrthoDB" id="6363407at2759"/>
<dbReference type="RefSeq" id="XP_012193888.1">
    <property type="nucleotide sequence ID" value="XM_012338498.1"/>
</dbReference>
<reference evidence="2 3" key="1">
    <citation type="journal article" date="2013" name="PLoS Genet.">
        <title>Distinctive expansion of potential virulence genes in the genome of the oomycete fish pathogen Saprolegnia parasitica.</title>
        <authorList>
            <person name="Jiang R.H."/>
            <person name="de Bruijn I."/>
            <person name="Haas B.J."/>
            <person name="Belmonte R."/>
            <person name="Lobach L."/>
            <person name="Christie J."/>
            <person name="van den Ackerveken G."/>
            <person name="Bottin A."/>
            <person name="Bulone V."/>
            <person name="Diaz-Moreno S.M."/>
            <person name="Dumas B."/>
            <person name="Fan L."/>
            <person name="Gaulin E."/>
            <person name="Govers F."/>
            <person name="Grenville-Briggs L.J."/>
            <person name="Horner N.R."/>
            <person name="Levin J.Z."/>
            <person name="Mammella M."/>
            <person name="Meijer H.J."/>
            <person name="Morris P."/>
            <person name="Nusbaum C."/>
            <person name="Oome S."/>
            <person name="Phillips A.J."/>
            <person name="van Rooyen D."/>
            <person name="Rzeszutek E."/>
            <person name="Saraiva M."/>
            <person name="Secombes C.J."/>
            <person name="Seidl M.F."/>
            <person name="Snel B."/>
            <person name="Stassen J.H."/>
            <person name="Sykes S."/>
            <person name="Tripathy S."/>
            <person name="van den Berg H."/>
            <person name="Vega-Arreguin J.C."/>
            <person name="Wawra S."/>
            <person name="Young S.K."/>
            <person name="Zeng Q."/>
            <person name="Dieguez-Uribeondo J."/>
            <person name="Russ C."/>
            <person name="Tyler B.M."/>
            <person name="van West P."/>
        </authorList>
    </citation>
    <scope>NUCLEOTIDE SEQUENCE [LARGE SCALE GENOMIC DNA]</scope>
    <source>
        <strain evidence="2 3">CBS 223.65</strain>
    </source>
</reference>
<organism evidence="2 3">
    <name type="scientific">Saprolegnia parasitica (strain CBS 223.65)</name>
    <dbReference type="NCBI Taxonomy" id="695850"/>
    <lineage>
        <taxon>Eukaryota</taxon>
        <taxon>Sar</taxon>
        <taxon>Stramenopiles</taxon>
        <taxon>Oomycota</taxon>
        <taxon>Saprolegniomycetes</taxon>
        <taxon>Saprolegniales</taxon>
        <taxon>Saprolegniaceae</taxon>
        <taxon>Saprolegnia</taxon>
    </lineage>
</organism>
<feature type="region of interest" description="Disordered" evidence="1">
    <location>
        <begin position="1"/>
        <end position="88"/>
    </location>
</feature>
<keyword evidence="3" id="KW-1185">Reference proteome</keyword>
<dbReference type="VEuPathDB" id="FungiDB:SPRG_00399"/>
<dbReference type="GeneID" id="24123043"/>
<evidence type="ECO:0000313" key="3">
    <source>
        <dbReference type="Proteomes" id="UP000030745"/>
    </source>
</evidence>
<dbReference type="Proteomes" id="UP000030745">
    <property type="component" value="Unassembled WGS sequence"/>
</dbReference>
<evidence type="ECO:0000256" key="1">
    <source>
        <dbReference type="SAM" id="MobiDB-lite"/>
    </source>
</evidence>
<dbReference type="KEGG" id="spar:SPRG_00399"/>
<dbReference type="AlphaFoldDB" id="A0A067CXX1"/>
<gene>
    <name evidence="2" type="ORF">SPRG_00399</name>
</gene>
<sequence length="88" mass="9343">MAGTRQPSNFASDNRGNGQIDVPSCPAHDAKTKASDKASELKDKASDKAHELKDKASDMSSKVADKARNAKDKATGSMKTSDNSDDPY</sequence>
<evidence type="ECO:0000313" key="2">
    <source>
        <dbReference type="EMBL" id="KDO35554.1"/>
    </source>
</evidence>
<name>A0A067CXX1_SAPPC</name>